<protein>
    <recommendedName>
        <fullName evidence="1">Nucleolus and neural progenitor protein-like N-terminal domain-containing protein</fullName>
    </recommendedName>
</protein>
<dbReference type="PANTHER" id="PTHR34761">
    <property type="entry name" value="NUCLEOLUS AND NEURAL PROGENITOR PROTEIN"/>
    <property type="match status" value="1"/>
</dbReference>
<dbReference type="InterPro" id="IPR052835">
    <property type="entry name" value="Nepro"/>
</dbReference>
<evidence type="ECO:0000259" key="1">
    <source>
        <dbReference type="Pfam" id="PF14780"/>
    </source>
</evidence>
<feature type="domain" description="Nucleolus and neural progenitor protein-like N-terminal" evidence="1">
    <location>
        <begin position="11"/>
        <end position="171"/>
    </location>
</feature>
<organism evidence="2">
    <name type="scientific">Tabanus bromius</name>
    <name type="common">Band-eyed brown horse fly</name>
    <dbReference type="NCBI Taxonomy" id="304241"/>
    <lineage>
        <taxon>Eukaryota</taxon>
        <taxon>Metazoa</taxon>
        <taxon>Ecdysozoa</taxon>
        <taxon>Arthropoda</taxon>
        <taxon>Hexapoda</taxon>
        <taxon>Insecta</taxon>
        <taxon>Pterygota</taxon>
        <taxon>Neoptera</taxon>
        <taxon>Endopterygota</taxon>
        <taxon>Diptera</taxon>
        <taxon>Brachycera</taxon>
        <taxon>Tabanomorpha</taxon>
        <taxon>Tabanoidea</taxon>
        <taxon>Tabanidae</taxon>
        <taxon>Tabanus</taxon>
    </lineage>
</organism>
<dbReference type="Pfam" id="PF14780">
    <property type="entry name" value="NEPRO_N"/>
    <property type="match status" value="1"/>
</dbReference>
<dbReference type="InterPro" id="IPR027951">
    <property type="entry name" value="Nepro_N"/>
</dbReference>
<proteinExistence type="evidence at transcript level"/>
<name>A0A0K8TLI8_TABBR</name>
<dbReference type="PANTHER" id="PTHR34761:SF1">
    <property type="entry name" value="NUCLEOLUS AND NEURAL PROGENITOR PROTEIN"/>
    <property type="match status" value="1"/>
</dbReference>
<dbReference type="GO" id="GO:0045747">
    <property type="term" value="P:positive regulation of Notch signaling pathway"/>
    <property type="evidence" value="ECO:0007669"/>
    <property type="project" value="TreeGrafter"/>
</dbReference>
<feature type="non-terminal residue" evidence="2">
    <location>
        <position position="317"/>
    </location>
</feature>
<dbReference type="GO" id="GO:0005634">
    <property type="term" value="C:nucleus"/>
    <property type="evidence" value="ECO:0007669"/>
    <property type="project" value="TreeGrafter"/>
</dbReference>
<evidence type="ECO:0000313" key="2">
    <source>
        <dbReference type="EMBL" id="JAI15222.1"/>
    </source>
</evidence>
<reference evidence="2" key="1">
    <citation type="journal article" date="2015" name="Insect Biochem. Mol. Biol.">
        <title>An insight into the sialome of the horse fly, Tabanus bromius.</title>
        <authorList>
            <person name="Ribeiro J.M."/>
            <person name="Kazimirova M."/>
            <person name="Takac P."/>
            <person name="Andersen J.F."/>
            <person name="Francischetti I.M."/>
        </authorList>
    </citation>
    <scope>NUCLEOTIDE SEQUENCE</scope>
</reference>
<accession>A0A0K8TLI8</accession>
<sequence>MPCSNNNFPLSQLKNTVKNYLAFCECQQKLDEAAAYCSRMIAKRKSSFRHDIGFKHMCKMNVALCRIFRVNLKEILRNFMSMLPDYVPKTATFESPSKEYFDYLLLRVICMHKLLIRISQCCKQSAGFFMQHIQNGFYLETATFIMAILGTIYSSIQMLGNRTEKFYKELLPLRNQFPTRVVDAEESYKFPKCLEKYFTDEQKIITKQPTPDLNKLDLPNFFFNCDEEAIPKQDIKPTKKPKQAVLVDIKDNKNLDLGVALSRDSLQPKKLDFENFKTVDNIKKFIMTESKERKKAIHDCVTSKISDKEWKLLKKGF</sequence>
<dbReference type="EMBL" id="GDAI01002381">
    <property type="protein sequence ID" value="JAI15222.1"/>
    <property type="molecule type" value="mRNA"/>
</dbReference>
<dbReference type="AlphaFoldDB" id="A0A0K8TLI8"/>